<reference evidence="5" key="2">
    <citation type="journal article" date="2016" name="Sci. Rep.">
        <title>Dictyocaulus viviparus genome, variome and transcriptome elucidate lungworm biology and support future intervention.</title>
        <authorList>
            <person name="McNulty S.N."/>
            <person name="Strube C."/>
            <person name="Rosa B.A."/>
            <person name="Martin J.C."/>
            <person name="Tyagi R."/>
            <person name="Choi Y.J."/>
            <person name="Wang Q."/>
            <person name="Hallsworth Pepin K."/>
            <person name="Zhang X."/>
            <person name="Ozersky P."/>
            <person name="Wilson R.K."/>
            <person name="Sternberg P.W."/>
            <person name="Gasser R.B."/>
            <person name="Mitreva M."/>
        </authorList>
    </citation>
    <scope>NUCLEOTIDE SEQUENCE [LARGE SCALE GENOMIC DNA]</scope>
    <source>
        <strain evidence="5">HannoverDv2000</strain>
    </source>
</reference>
<dbReference type="InterPro" id="IPR000529">
    <property type="entry name" value="Ribosomal_bS6"/>
</dbReference>
<dbReference type="SUPFAM" id="SSF54995">
    <property type="entry name" value="Ribosomal protein S6"/>
    <property type="match status" value="1"/>
</dbReference>
<dbReference type="CDD" id="cd15465">
    <property type="entry name" value="bS6_mito"/>
    <property type="match status" value="1"/>
</dbReference>
<dbReference type="GO" id="GO:0005840">
    <property type="term" value="C:ribosome"/>
    <property type="evidence" value="ECO:0007669"/>
    <property type="project" value="InterPro"/>
</dbReference>
<sequence>MPAYEVSLITRSLSKADLVKVLVRAGRTLLDNGGIIEGVESLGFRDLPYKRIAKQTREPVYASNVFLFNTHLSIKARETVRSIFLHDLDVVHVYIAPSTPSAISEECNLEEILKPPAQRQSVKDLREGQKLGHFTRQLIYKRTEKEWKSIPKSYPIAPPRP</sequence>
<evidence type="ECO:0000256" key="2">
    <source>
        <dbReference type="ARBA" id="ARBA00035170"/>
    </source>
</evidence>
<dbReference type="Pfam" id="PF01250">
    <property type="entry name" value="Ribosomal_S6"/>
    <property type="match status" value="1"/>
</dbReference>
<evidence type="ECO:0000256" key="3">
    <source>
        <dbReference type="ARBA" id="ARBA00035365"/>
    </source>
</evidence>
<dbReference type="GO" id="GO:0019843">
    <property type="term" value="F:rRNA binding"/>
    <property type="evidence" value="ECO:0007669"/>
    <property type="project" value="InterPro"/>
</dbReference>
<dbReference type="STRING" id="29172.A0A0D8XI25"/>
<dbReference type="InterPro" id="IPR014717">
    <property type="entry name" value="Transl_elong_EF1B/ribsomal_bS6"/>
</dbReference>
<dbReference type="GO" id="GO:0003735">
    <property type="term" value="F:structural constituent of ribosome"/>
    <property type="evidence" value="ECO:0007669"/>
    <property type="project" value="InterPro"/>
</dbReference>
<dbReference type="AlphaFoldDB" id="A0A0D8XI25"/>
<reference evidence="4 5" key="1">
    <citation type="submission" date="2013-11" db="EMBL/GenBank/DDBJ databases">
        <title>Draft genome of the bovine lungworm Dictyocaulus viviparus.</title>
        <authorList>
            <person name="Mitreva M."/>
        </authorList>
    </citation>
    <scope>NUCLEOTIDE SEQUENCE [LARGE SCALE GENOMIC DNA]</scope>
    <source>
        <strain evidence="4 5">HannoverDv2000</strain>
    </source>
</reference>
<proteinExistence type="inferred from homology"/>
<dbReference type="Proteomes" id="UP000053766">
    <property type="component" value="Unassembled WGS sequence"/>
</dbReference>
<evidence type="ECO:0000313" key="5">
    <source>
        <dbReference type="Proteomes" id="UP000053766"/>
    </source>
</evidence>
<dbReference type="Gene3D" id="3.30.70.60">
    <property type="match status" value="1"/>
</dbReference>
<keyword evidence="5" id="KW-1185">Reference proteome</keyword>
<name>A0A0D8XI25_DICVI</name>
<comment type="similarity">
    <text evidence="1">Belongs to the bacterial ribosomal protein bS6 family.</text>
</comment>
<gene>
    <name evidence="4" type="ORF">DICVIV_09725</name>
</gene>
<dbReference type="GO" id="GO:0006412">
    <property type="term" value="P:translation"/>
    <property type="evidence" value="ECO:0007669"/>
    <property type="project" value="InterPro"/>
</dbReference>
<protein>
    <recommendedName>
        <fullName evidence="2">Small ribosomal subunit protein bS6m</fullName>
    </recommendedName>
    <alternativeName>
        <fullName evidence="3">28S ribosomal protein S6, mitochondrial</fullName>
    </alternativeName>
</protein>
<dbReference type="EMBL" id="KN716488">
    <property type="protein sequence ID" value="KJH44253.1"/>
    <property type="molecule type" value="Genomic_DNA"/>
</dbReference>
<organism evidence="4 5">
    <name type="scientific">Dictyocaulus viviparus</name>
    <name type="common">Bovine lungworm</name>
    <dbReference type="NCBI Taxonomy" id="29172"/>
    <lineage>
        <taxon>Eukaryota</taxon>
        <taxon>Metazoa</taxon>
        <taxon>Ecdysozoa</taxon>
        <taxon>Nematoda</taxon>
        <taxon>Chromadorea</taxon>
        <taxon>Rhabditida</taxon>
        <taxon>Rhabditina</taxon>
        <taxon>Rhabditomorpha</taxon>
        <taxon>Strongyloidea</taxon>
        <taxon>Metastrongylidae</taxon>
        <taxon>Dictyocaulus</taxon>
    </lineage>
</organism>
<dbReference type="InterPro" id="IPR035980">
    <property type="entry name" value="Ribosomal_bS6_sf"/>
</dbReference>
<evidence type="ECO:0000313" key="4">
    <source>
        <dbReference type="EMBL" id="KJH44253.1"/>
    </source>
</evidence>
<accession>A0A0D8XI25</accession>
<evidence type="ECO:0000256" key="1">
    <source>
        <dbReference type="ARBA" id="ARBA00009512"/>
    </source>
</evidence>
<dbReference type="OrthoDB" id="268530at2759"/>